<dbReference type="InterPro" id="IPR044714">
    <property type="entry name" value="AtSIBP1-like"/>
</dbReference>
<evidence type="ECO:0000259" key="2">
    <source>
        <dbReference type="PROSITE" id="PS50097"/>
    </source>
</evidence>
<reference evidence="3" key="1">
    <citation type="submission" date="2021-02" db="EMBL/GenBank/DDBJ databases">
        <authorList>
            <person name="Dougan E. K."/>
            <person name="Rhodes N."/>
            <person name="Thang M."/>
            <person name="Chan C."/>
        </authorList>
    </citation>
    <scope>NUCLEOTIDE SEQUENCE</scope>
</reference>
<sequence>MAHEAMVKGFIDIFDFEMLQQVAPDHFDWNKNFSDGCPPLFHAIDDKLCKRTPAQHQTRLKRISWMLRAGADPLRKVSSTVAMDFITLQEKLAFRVGYDGHSAFSYCFALLESMQKDTSGADWSTARERTEETLKTLSQATTAKAQLVSVRQGVVNFWESVRDMDSTYNVIFEAADGEVAAHDLMLMSASPVLRAMLESAMKEGANRRILVRDSSSSSVTLFVDMLYTGSTCLELDYKSMLGAFDLAHRWQVQHVVDILVDALCGAVGVDSFVEITEAAILKDSGPLKAACAAFGAKNAEIQAMLKKNSLPAAVRKLMGEPETERPEPGKPKRRRL</sequence>
<dbReference type="Gene3D" id="3.30.710.10">
    <property type="entry name" value="Potassium Channel Kv1.1, Chain A"/>
    <property type="match status" value="1"/>
</dbReference>
<dbReference type="InterPro" id="IPR011333">
    <property type="entry name" value="SKP1/BTB/POZ_sf"/>
</dbReference>
<evidence type="ECO:0000313" key="3">
    <source>
        <dbReference type="EMBL" id="CAE7277713.1"/>
    </source>
</evidence>
<dbReference type="PROSITE" id="PS50097">
    <property type="entry name" value="BTB"/>
    <property type="match status" value="1"/>
</dbReference>
<dbReference type="InterPro" id="IPR000210">
    <property type="entry name" value="BTB/POZ_dom"/>
</dbReference>
<comment type="caution">
    <text evidence="3">The sequence shown here is derived from an EMBL/GenBank/DDBJ whole genome shotgun (WGS) entry which is preliminary data.</text>
</comment>
<gene>
    <name evidence="3" type="ORF">SNAT2548_LOCUS14725</name>
</gene>
<keyword evidence="4" id="KW-1185">Reference proteome</keyword>
<feature type="region of interest" description="Disordered" evidence="1">
    <location>
        <begin position="316"/>
        <end position="336"/>
    </location>
</feature>
<dbReference type="PANTHER" id="PTHR46672:SF8">
    <property type="entry name" value="BTB DOMAIN-CONTAINING PROTEIN"/>
    <property type="match status" value="1"/>
</dbReference>
<organism evidence="3 4">
    <name type="scientific">Symbiodinium natans</name>
    <dbReference type="NCBI Taxonomy" id="878477"/>
    <lineage>
        <taxon>Eukaryota</taxon>
        <taxon>Sar</taxon>
        <taxon>Alveolata</taxon>
        <taxon>Dinophyceae</taxon>
        <taxon>Suessiales</taxon>
        <taxon>Symbiodiniaceae</taxon>
        <taxon>Symbiodinium</taxon>
    </lineage>
</organism>
<name>A0A812MX05_9DINO</name>
<dbReference type="SMART" id="SM00225">
    <property type="entry name" value="BTB"/>
    <property type="match status" value="1"/>
</dbReference>
<dbReference type="SUPFAM" id="SSF54695">
    <property type="entry name" value="POZ domain"/>
    <property type="match status" value="1"/>
</dbReference>
<dbReference type="Pfam" id="PF00651">
    <property type="entry name" value="BTB"/>
    <property type="match status" value="1"/>
</dbReference>
<accession>A0A812MX05</accession>
<dbReference type="PANTHER" id="PTHR46672">
    <property type="entry name" value="OS08G0495500 PROTEIN-RELATED"/>
    <property type="match status" value="1"/>
</dbReference>
<dbReference type="CDD" id="cd18186">
    <property type="entry name" value="BTB_POZ_ZBTB_KLHL-like"/>
    <property type="match status" value="1"/>
</dbReference>
<feature type="compositionally biased region" description="Basic and acidic residues" evidence="1">
    <location>
        <begin position="317"/>
        <end position="330"/>
    </location>
</feature>
<evidence type="ECO:0000313" key="4">
    <source>
        <dbReference type="Proteomes" id="UP000604046"/>
    </source>
</evidence>
<evidence type="ECO:0000256" key="1">
    <source>
        <dbReference type="SAM" id="MobiDB-lite"/>
    </source>
</evidence>
<dbReference type="Proteomes" id="UP000604046">
    <property type="component" value="Unassembled WGS sequence"/>
</dbReference>
<feature type="domain" description="BTB" evidence="2">
    <location>
        <begin position="168"/>
        <end position="235"/>
    </location>
</feature>
<dbReference type="OrthoDB" id="6359943at2759"/>
<protein>
    <recommendedName>
        <fullName evidence="2">BTB domain-containing protein</fullName>
    </recommendedName>
</protein>
<dbReference type="EMBL" id="CAJNDS010001768">
    <property type="protein sequence ID" value="CAE7277713.1"/>
    <property type="molecule type" value="Genomic_DNA"/>
</dbReference>
<proteinExistence type="predicted"/>
<dbReference type="AlphaFoldDB" id="A0A812MX05"/>